<dbReference type="Gene3D" id="2.10.70.10">
    <property type="entry name" value="Complement Module, domain 1"/>
    <property type="match status" value="1"/>
</dbReference>
<dbReference type="AlphaFoldDB" id="A0AAV4QC08"/>
<evidence type="ECO:0000313" key="2">
    <source>
        <dbReference type="EMBL" id="GIY05886.1"/>
    </source>
</evidence>
<comment type="caution">
    <text evidence="2">The sequence shown here is derived from an EMBL/GenBank/DDBJ whole genome shotgun (WGS) entry which is preliminary data.</text>
</comment>
<dbReference type="SUPFAM" id="SSF57535">
    <property type="entry name" value="Complement control module/SCR domain"/>
    <property type="match status" value="1"/>
</dbReference>
<gene>
    <name evidence="2" type="primary">SVEP1_1</name>
    <name evidence="2" type="ORF">CEXT_298481</name>
</gene>
<dbReference type="EMBL" id="BPLR01005891">
    <property type="protein sequence ID" value="GIY05886.1"/>
    <property type="molecule type" value="Genomic_DNA"/>
</dbReference>
<sequence>MRIIKDMELSVPWEAIQGNTCPYYPPPTNGALSCDDWSAGQFCQVLCDDRYDFVEKPSEWYICNEKSVWVTIPDDGPIPWPDCATMSIPSKVRHMMHGFYYHGDCNDPQVQMYIKKVFLRNLSNKFQQAELCQKQGRCNVNTVRVLCGKTTDHVSRRRRDVWDQLWDKEELELEFEITIDVDQEVNDTEAVLQNFLETIQNLKWDMDEDFDLPLTTLAPYLQSDSAISDRNESISGTAVFTGGETIMECKPGSVYNNDLCGKCLLSFDMYLNKQFN</sequence>
<dbReference type="InterPro" id="IPR035976">
    <property type="entry name" value="Sushi/SCR/CCP_sf"/>
</dbReference>
<dbReference type="PROSITE" id="PS51257">
    <property type="entry name" value="PROKAR_LIPOPROTEIN"/>
    <property type="match status" value="1"/>
</dbReference>
<evidence type="ECO:0000313" key="3">
    <source>
        <dbReference type="Proteomes" id="UP001054945"/>
    </source>
</evidence>
<keyword evidence="1" id="KW-1015">Disulfide bond</keyword>
<organism evidence="2 3">
    <name type="scientific">Caerostris extrusa</name>
    <name type="common">Bark spider</name>
    <name type="synonym">Caerostris bankana</name>
    <dbReference type="NCBI Taxonomy" id="172846"/>
    <lineage>
        <taxon>Eukaryota</taxon>
        <taxon>Metazoa</taxon>
        <taxon>Ecdysozoa</taxon>
        <taxon>Arthropoda</taxon>
        <taxon>Chelicerata</taxon>
        <taxon>Arachnida</taxon>
        <taxon>Araneae</taxon>
        <taxon>Araneomorphae</taxon>
        <taxon>Entelegynae</taxon>
        <taxon>Araneoidea</taxon>
        <taxon>Araneidae</taxon>
        <taxon>Caerostris</taxon>
    </lineage>
</organism>
<reference evidence="2 3" key="1">
    <citation type="submission" date="2021-06" db="EMBL/GenBank/DDBJ databases">
        <title>Caerostris extrusa draft genome.</title>
        <authorList>
            <person name="Kono N."/>
            <person name="Arakawa K."/>
        </authorList>
    </citation>
    <scope>NUCLEOTIDE SEQUENCE [LARGE SCALE GENOMIC DNA]</scope>
</reference>
<keyword evidence="3" id="KW-1185">Reference proteome</keyword>
<evidence type="ECO:0000256" key="1">
    <source>
        <dbReference type="ARBA" id="ARBA00023157"/>
    </source>
</evidence>
<name>A0AAV4QC08_CAEEX</name>
<protein>
    <submittedName>
        <fullName evidence="2">Sushi, von Willebrand factor type A, EGF and pentraxin domain-containing protein 1</fullName>
    </submittedName>
</protein>
<dbReference type="Proteomes" id="UP001054945">
    <property type="component" value="Unassembled WGS sequence"/>
</dbReference>
<proteinExistence type="predicted"/>
<accession>A0AAV4QC08</accession>